<dbReference type="GO" id="GO:0000127">
    <property type="term" value="C:transcription factor TFIIIC complex"/>
    <property type="evidence" value="ECO:0007669"/>
    <property type="project" value="InterPro"/>
</dbReference>
<evidence type="ECO:0000259" key="7">
    <source>
        <dbReference type="Pfam" id="PF17682"/>
    </source>
</evidence>
<dbReference type="GeneID" id="36517112"/>
<dbReference type="Proteomes" id="UP000238350">
    <property type="component" value="Unassembled WGS sequence"/>
</dbReference>
<accession>A0A2T0FL76</accession>
<dbReference type="PANTHER" id="PTHR13230:SF5">
    <property type="entry name" value="GENERAL TRANSCRIPTION FACTOR 3C POLYPEPTIDE 5"/>
    <property type="match status" value="1"/>
</dbReference>
<comment type="subcellular location">
    <subcellularLocation>
        <location evidence="1">Nucleus</location>
    </subcellularLocation>
</comment>
<reference evidence="8 9" key="1">
    <citation type="submission" date="2017-04" db="EMBL/GenBank/DDBJ databases">
        <title>Genome sequencing of [Candida] sorbophila.</title>
        <authorList>
            <person name="Ahn J.O."/>
        </authorList>
    </citation>
    <scope>NUCLEOTIDE SEQUENCE [LARGE SCALE GENOMIC DNA]</scope>
    <source>
        <strain evidence="8 9">DS02</strain>
    </source>
</reference>
<name>A0A2T0FL76_9ASCO</name>
<dbReference type="InterPro" id="IPR019136">
    <property type="entry name" value="TF_IIIC_su-5_HTH"/>
</dbReference>
<dbReference type="Pfam" id="PF17682">
    <property type="entry name" value="Tau95_N"/>
    <property type="match status" value="1"/>
</dbReference>
<keyword evidence="9" id="KW-1185">Reference proteome</keyword>
<evidence type="ECO:0000313" key="8">
    <source>
        <dbReference type="EMBL" id="PRT55744.1"/>
    </source>
</evidence>
<dbReference type="AlphaFoldDB" id="A0A2T0FL76"/>
<gene>
    <name evidence="8" type="ORF">B9G98_03364</name>
</gene>
<feature type="region of interest" description="Disordered" evidence="5">
    <location>
        <begin position="411"/>
        <end position="443"/>
    </location>
</feature>
<dbReference type="GO" id="GO:0001003">
    <property type="term" value="F:RNA polymerase III type 2 promoter sequence-specific DNA binding"/>
    <property type="evidence" value="ECO:0007669"/>
    <property type="project" value="TreeGrafter"/>
</dbReference>
<evidence type="ECO:0000259" key="6">
    <source>
        <dbReference type="Pfam" id="PF09734"/>
    </source>
</evidence>
<evidence type="ECO:0000256" key="4">
    <source>
        <dbReference type="ARBA" id="ARBA00023242"/>
    </source>
</evidence>
<organism evidence="8 9">
    <name type="scientific">Wickerhamiella sorbophila</name>
    <dbReference type="NCBI Taxonomy" id="45607"/>
    <lineage>
        <taxon>Eukaryota</taxon>
        <taxon>Fungi</taxon>
        <taxon>Dikarya</taxon>
        <taxon>Ascomycota</taxon>
        <taxon>Saccharomycotina</taxon>
        <taxon>Dipodascomycetes</taxon>
        <taxon>Dipodascales</taxon>
        <taxon>Trichomonascaceae</taxon>
        <taxon>Wickerhamiella</taxon>
    </lineage>
</organism>
<dbReference type="InterPro" id="IPR040454">
    <property type="entry name" value="TF_IIIC_Tfc1/Sfc1"/>
</dbReference>
<dbReference type="InterPro" id="IPR041499">
    <property type="entry name" value="Tfc1/Sfc1_N"/>
</dbReference>
<dbReference type="GO" id="GO:0006384">
    <property type="term" value="P:transcription initiation at RNA polymerase III promoter"/>
    <property type="evidence" value="ECO:0007669"/>
    <property type="project" value="InterPro"/>
</dbReference>
<feature type="domain" description="Transcription factor IIIC subunit Tfc1/Sfc1 triple barrel" evidence="7">
    <location>
        <begin position="11"/>
        <end position="119"/>
    </location>
</feature>
<sequence length="443" mass="49446">MNLDRLPRNIGIEFPLKVENHEKAISMVGGSSEIRKVSDNSNHSLELRLRSDPFHHPIASRRAECENVVLEIDLPAWTLNEANGNVQKALQLAEDDFTVAPKFIADHNIRFRDMADFQYYTGDSPFVGKLKDSIFTGNLSNMSKVEFEGVKPVDADAADAMPPPRFSQQSQPFFYGYKQNPSVSVVDDGTGGPLRLVNKATQTRIISEILVWGDPVPTAPPAELSSNPRPSVKECIEELRALFQKRPCYTRRAIEAEIKPELIRYLRYALPYVSYFYRSGPWRGAYIMYGKDPSQDPGLAIYQVEHFRINSSNETSTPSGTPIHKFDGVNLPTTRMLQLCDVSDAFLKMYIEPDAMRTTVDSHDGWYLAGTMAVIRKVLRAKLANITEGKPPLTVSALASIAEEAIANAQKESEKLTALSSDEDDEDDDDDDDGMEVDSSFGL</sequence>
<dbReference type="EMBL" id="NDIQ01000022">
    <property type="protein sequence ID" value="PRT55744.1"/>
    <property type="molecule type" value="Genomic_DNA"/>
</dbReference>
<proteinExistence type="predicted"/>
<dbReference type="InterPro" id="IPR042536">
    <property type="entry name" value="TFIIIC_tauA_Sfc1"/>
</dbReference>
<evidence type="ECO:0000256" key="1">
    <source>
        <dbReference type="ARBA" id="ARBA00004123"/>
    </source>
</evidence>
<feature type="compositionally biased region" description="Acidic residues" evidence="5">
    <location>
        <begin position="421"/>
        <end position="436"/>
    </location>
</feature>
<dbReference type="PANTHER" id="PTHR13230">
    <property type="entry name" value="GENERAL TRANSCRIPTION FACTOR IIIC, POLYPEPTIDE 5"/>
    <property type="match status" value="1"/>
</dbReference>
<keyword evidence="4" id="KW-0539">Nucleus</keyword>
<dbReference type="GO" id="GO:0001002">
    <property type="term" value="F:RNA polymerase III type 1 promoter sequence-specific DNA binding"/>
    <property type="evidence" value="ECO:0007669"/>
    <property type="project" value="TreeGrafter"/>
</dbReference>
<keyword evidence="2" id="KW-0238">DNA-binding</keyword>
<feature type="domain" description="Transcription factor IIIC subunit 5 HTH" evidence="6">
    <location>
        <begin position="161"/>
        <end position="308"/>
    </location>
</feature>
<dbReference type="GO" id="GO:0005634">
    <property type="term" value="C:nucleus"/>
    <property type="evidence" value="ECO:0007669"/>
    <property type="project" value="UniProtKB-SubCell"/>
</dbReference>
<protein>
    <submittedName>
        <fullName evidence="8">Transcription factor tau subunit sfc1</fullName>
    </submittedName>
</protein>
<dbReference type="OrthoDB" id="5598268at2759"/>
<evidence type="ECO:0000256" key="2">
    <source>
        <dbReference type="ARBA" id="ARBA00023125"/>
    </source>
</evidence>
<evidence type="ECO:0000256" key="5">
    <source>
        <dbReference type="SAM" id="MobiDB-lite"/>
    </source>
</evidence>
<evidence type="ECO:0000313" key="9">
    <source>
        <dbReference type="Proteomes" id="UP000238350"/>
    </source>
</evidence>
<dbReference type="RefSeq" id="XP_024665689.1">
    <property type="nucleotide sequence ID" value="XM_024809921.1"/>
</dbReference>
<dbReference type="Pfam" id="PF09734">
    <property type="entry name" value="Tau95"/>
    <property type="match status" value="1"/>
</dbReference>
<comment type="caution">
    <text evidence="8">The sequence shown here is derived from an EMBL/GenBank/DDBJ whole genome shotgun (WGS) entry which is preliminary data.</text>
</comment>
<dbReference type="STRING" id="45607.A0A2T0FL76"/>
<keyword evidence="3" id="KW-0804">Transcription</keyword>
<evidence type="ECO:0000256" key="3">
    <source>
        <dbReference type="ARBA" id="ARBA00023163"/>
    </source>
</evidence>
<dbReference type="Gene3D" id="3.30.200.160">
    <property type="entry name" value="TFIIIC, subcomplex tauA, subunit Sfc1, barrel domain"/>
    <property type="match status" value="1"/>
</dbReference>